<dbReference type="SUPFAM" id="SSF47413">
    <property type="entry name" value="lambda repressor-like DNA-binding domains"/>
    <property type="match status" value="1"/>
</dbReference>
<protein>
    <submittedName>
        <fullName evidence="2">Transcriptional regulator</fullName>
    </submittedName>
</protein>
<dbReference type="Proteomes" id="UP000218505">
    <property type="component" value="Chromosome"/>
</dbReference>
<evidence type="ECO:0000313" key="3">
    <source>
        <dbReference type="Proteomes" id="UP000218505"/>
    </source>
</evidence>
<accession>A0A290ZFP9</accession>
<dbReference type="GO" id="GO:0003677">
    <property type="term" value="F:DNA binding"/>
    <property type="evidence" value="ECO:0007669"/>
    <property type="project" value="InterPro"/>
</dbReference>
<dbReference type="PROSITE" id="PS50943">
    <property type="entry name" value="HTH_CROC1"/>
    <property type="match status" value="1"/>
</dbReference>
<evidence type="ECO:0000313" key="2">
    <source>
        <dbReference type="EMBL" id="ATE57848.1"/>
    </source>
</evidence>
<dbReference type="InterPro" id="IPR041413">
    <property type="entry name" value="MLTR_LBD"/>
</dbReference>
<proteinExistence type="predicted"/>
<dbReference type="PANTHER" id="PTHR35010">
    <property type="entry name" value="BLL4672 PROTEIN-RELATED"/>
    <property type="match status" value="1"/>
</dbReference>
<dbReference type="Gene3D" id="1.10.260.40">
    <property type="entry name" value="lambda repressor-like DNA-binding domains"/>
    <property type="match status" value="1"/>
</dbReference>
<keyword evidence="3" id="KW-1185">Reference proteome</keyword>
<dbReference type="KEGG" id="apre:CNX65_34825"/>
<dbReference type="InterPro" id="IPR001387">
    <property type="entry name" value="Cro/C1-type_HTH"/>
</dbReference>
<gene>
    <name evidence="2" type="ORF">CNX65_34825</name>
</gene>
<reference evidence="2" key="1">
    <citation type="submission" date="2017-09" db="EMBL/GenBank/DDBJ databases">
        <title>Complete Genome Sequence of ansamitocin-producing Bacterium Actinosynnema pretiosum X47.</title>
        <authorList>
            <person name="Cao G."/>
            <person name="Zong G."/>
            <person name="Zhong C."/>
            <person name="Fu J."/>
        </authorList>
    </citation>
    <scope>NUCLEOTIDE SEQUENCE [LARGE SCALE GENOMIC DNA]</scope>
    <source>
        <strain evidence="2">X47</strain>
    </source>
</reference>
<dbReference type="InterPro" id="IPR010982">
    <property type="entry name" value="Lambda_DNA-bd_dom_sf"/>
</dbReference>
<evidence type="ECO:0000259" key="1">
    <source>
        <dbReference type="PROSITE" id="PS50943"/>
    </source>
</evidence>
<feature type="domain" description="HTH cro/C1-type" evidence="1">
    <location>
        <begin position="34"/>
        <end position="81"/>
    </location>
</feature>
<dbReference type="AlphaFoldDB" id="A0A290ZFP9"/>
<sequence length="278" mass="30939">MDKAELGRFLRSHRERLSPGTVGLPSGGPRRTPGLRREEVAGLAHISTQYYTRLEQARGPRPSRHVLVALGRALRLTDAERDHLHALCGRPAEPPGVSRDVPDRVMDLVERLPDTAVVVLDAKYDVLVWNPLAAALLEDFSARPPRERNMIRRYFLGPDPARRHYGIEDGGEFSRFAAAHLRAVAARYPRDRGVQDLVRELLRGSREFAELWRVAEVSGLHGMTKVVAHPRLGPIPLDCDVLVVPERDQHVVLFTAPPGSPGHDALRLLSVLGLQEVP</sequence>
<dbReference type="SMART" id="SM00530">
    <property type="entry name" value="HTH_XRE"/>
    <property type="match status" value="1"/>
</dbReference>
<dbReference type="RefSeq" id="WP_096497489.1">
    <property type="nucleotide sequence ID" value="NZ_CP023445.1"/>
</dbReference>
<dbReference type="EMBL" id="CP023445">
    <property type="protein sequence ID" value="ATE57848.1"/>
    <property type="molecule type" value="Genomic_DNA"/>
</dbReference>
<name>A0A290ZFP9_9PSEU</name>
<dbReference type="Pfam" id="PF13560">
    <property type="entry name" value="HTH_31"/>
    <property type="match status" value="1"/>
</dbReference>
<organism evidence="2 3">
    <name type="scientific">Actinosynnema pretiosum</name>
    <dbReference type="NCBI Taxonomy" id="42197"/>
    <lineage>
        <taxon>Bacteria</taxon>
        <taxon>Bacillati</taxon>
        <taxon>Actinomycetota</taxon>
        <taxon>Actinomycetes</taxon>
        <taxon>Pseudonocardiales</taxon>
        <taxon>Pseudonocardiaceae</taxon>
        <taxon>Actinosynnema</taxon>
    </lineage>
</organism>
<dbReference type="Pfam" id="PF17765">
    <property type="entry name" value="MLTR_LBD"/>
    <property type="match status" value="1"/>
</dbReference>
<dbReference type="Gene3D" id="3.30.450.180">
    <property type="match status" value="1"/>
</dbReference>
<dbReference type="CDD" id="cd00093">
    <property type="entry name" value="HTH_XRE"/>
    <property type="match status" value="1"/>
</dbReference>
<dbReference type="PANTHER" id="PTHR35010:SF2">
    <property type="entry name" value="BLL4672 PROTEIN"/>
    <property type="match status" value="1"/>
</dbReference>